<gene>
    <name evidence="2" type="ORF">OM944_11715</name>
</gene>
<organism evidence="2 3">
    <name type="scientific">Algoriphagus halophytocola</name>
    <dbReference type="NCBI Taxonomy" id="2991499"/>
    <lineage>
        <taxon>Bacteria</taxon>
        <taxon>Pseudomonadati</taxon>
        <taxon>Bacteroidota</taxon>
        <taxon>Cytophagia</taxon>
        <taxon>Cytophagales</taxon>
        <taxon>Cyclobacteriaceae</taxon>
        <taxon>Algoriphagus</taxon>
    </lineage>
</organism>
<evidence type="ECO:0000256" key="1">
    <source>
        <dbReference type="SAM" id="Phobius"/>
    </source>
</evidence>
<keyword evidence="1" id="KW-1133">Transmembrane helix</keyword>
<feature type="transmembrane region" description="Helical" evidence="1">
    <location>
        <begin position="68"/>
        <end position="89"/>
    </location>
</feature>
<dbReference type="EMBL" id="CP110226">
    <property type="protein sequence ID" value="UZD21333.1"/>
    <property type="molecule type" value="Genomic_DNA"/>
</dbReference>
<feature type="transmembrane region" description="Helical" evidence="1">
    <location>
        <begin position="37"/>
        <end position="62"/>
    </location>
</feature>
<sequence>MFKIGDLIQTLKGLVETKVDIVKQEVQEEFIKVLSRILVLILMGGCLLLVLLFMSLALAFYISQQLESPYLGFVIVGLIYFLLLCFLLITRENKSLQKKTSDTLSNFIFTVKFFKKNNNE</sequence>
<keyword evidence="1" id="KW-0472">Membrane</keyword>
<proteinExistence type="predicted"/>
<keyword evidence="3" id="KW-1185">Reference proteome</keyword>
<dbReference type="RefSeq" id="WP_264807806.1">
    <property type="nucleotide sequence ID" value="NZ_CP110226.1"/>
</dbReference>
<dbReference type="Pfam" id="PF07332">
    <property type="entry name" value="Phage_holin_3_6"/>
    <property type="match status" value="1"/>
</dbReference>
<accession>A0ABY6MCV7</accession>
<protein>
    <submittedName>
        <fullName evidence="2">Phage holin family protein</fullName>
    </submittedName>
</protein>
<name>A0ABY6MCV7_9BACT</name>
<keyword evidence="1" id="KW-0812">Transmembrane</keyword>
<dbReference type="Proteomes" id="UP001163156">
    <property type="component" value="Chromosome"/>
</dbReference>
<evidence type="ECO:0000313" key="2">
    <source>
        <dbReference type="EMBL" id="UZD21333.1"/>
    </source>
</evidence>
<reference evidence="2" key="1">
    <citation type="submission" date="2022-10" db="EMBL/GenBank/DDBJ databases">
        <title>Algoriphagus sp. a novel bacteria isolate from halophytes salicornia europaea.</title>
        <authorList>
            <person name="Peng Y."/>
            <person name="Jiang L."/>
            <person name="Lee J."/>
        </authorList>
    </citation>
    <scope>NUCLEOTIDE SEQUENCE</scope>
    <source>
        <strain evidence="2">TR-M5</strain>
    </source>
</reference>
<dbReference type="InterPro" id="IPR009937">
    <property type="entry name" value="Phage_holin_3_6"/>
</dbReference>
<evidence type="ECO:0000313" key="3">
    <source>
        <dbReference type="Proteomes" id="UP001163156"/>
    </source>
</evidence>